<gene>
    <name evidence="2" type="ORF">JS278_00507</name>
</gene>
<dbReference type="EMBL" id="CP025198">
    <property type="protein sequence ID" value="AXE37700.1"/>
    <property type="molecule type" value="Genomic_DNA"/>
</dbReference>
<dbReference type="KEGG" id="acij:JS278_00507"/>
<dbReference type="AlphaFoldDB" id="A0A344UR02"/>
<accession>A0A344UR02</accession>
<organism evidence="2 3">
    <name type="scientific">Acidipropionibacterium virtanenii</name>
    <dbReference type="NCBI Taxonomy" id="2057246"/>
    <lineage>
        <taxon>Bacteria</taxon>
        <taxon>Bacillati</taxon>
        <taxon>Actinomycetota</taxon>
        <taxon>Actinomycetes</taxon>
        <taxon>Propionibacteriales</taxon>
        <taxon>Propionibacteriaceae</taxon>
        <taxon>Acidipropionibacterium</taxon>
    </lineage>
</organism>
<keyword evidence="3" id="KW-1185">Reference proteome</keyword>
<dbReference type="NCBIfam" id="TIGR02570">
    <property type="entry name" value="cas7_GSU0053"/>
    <property type="match status" value="1"/>
</dbReference>
<dbReference type="InterPro" id="IPR013403">
    <property type="entry name" value="CRISPR-assoc_prot_Csb1/Cas7u"/>
</dbReference>
<dbReference type="Pfam" id="PF09617">
    <property type="entry name" value="Cas_GSU0053"/>
    <property type="match status" value="1"/>
</dbReference>
<reference evidence="2 3" key="1">
    <citation type="submission" date="2017-12" db="EMBL/GenBank/DDBJ databases">
        <title>The whole genome sequence of the Acidipropionibacterium virtanenii sp. nov. type strain JS278.</title>
        <authorList>
            <person name="Laine P."/>
            <person name="Deptula P."/>
            <person name="Varmanen P."/>
            <person name="Auvinen P."/>
        </authorList>
    </citation>
    <scope>NUCLEOTIDE SEQUENCE [LARGE SCALE GENOMIC DNA]</scope>
    <source>
        <strain evidence="2 3">JS278</strain>
    </source>
</reference>
<evidence type="ECO:0008006" key="4">
    <source>
        <dbReference type="Google" id="ProtNLM"/>
    </source>
</evidence>
<dbReference type="Proteomes" id="UP000251995">
    <property type="component" value="Chromosome"/>
</dbReference>
<dbReference type="OrthoDB" id="190628at2"/>
<protein>
    <recommendedName>
        <fullName evidence="4">CRISPR-associated protein Csb1</fullName>
    </recommendedName>
</protein>
<name>A0A344UR02_9ACTN</name>
<evidence type="ECO:0000256" key="1">
    <source>
        <dbReference type="SAM" id="MobiDB-lite"/>
    </source>
</evidence>
<proteinExistence type="predicted"/>
<evidence type="ECO:0000313" key="2">
    <source>
        <dbReference type="EMBL" id="AXE37700.1"/>
    </source>
</evidence>
<dbReference type="RefSeq" id="WP_114043825.1">
    <property type="nucleotide sequence ID" value="NZ_CP025198.1"/>
</dbReference>
<feature type="region of interest" description="Disordered" evidence="1">
    <location>
        <begin position="193"/>
        <end position="212"/>
    </location>
</feature>
<sequence>MNTLTYTDVESACRAGGATVLSSITDLIPAAGPHAGIAPARYVRGSNGTYAYETRYIDGEAKSAVVIDGKASQINRIEDAIALAIQEGDAALTRMPSIRVTYEGHMELTSFDYQLPHRYTDGHIRFGSHDGKPVTEAPEYVAARNATTADATALLELSPVSLVLGSWDSTRKAHQARYRSCAVGEIIGVLADQSEHGRRPSPRGAARKDDLAPSVQLTEKDMLTLLKTQESEMSANTVEGIKKKAKAAKSGKTSASVLGLGSIPPSLDALGLVSCSSIIRSHVLTFSALRQIRFGTDNEANVACRALLAALALHGIALGDEELNLRANCDLREAGETRVALDGRRGTQREIAPLTRDVTGPLLAEAIDAAETKAGIRWEGQVFEVTGNPIILGGIDADADEA</sequence>
<evidence type="ECO:0000313" key="3">
    <source>
        <dbReference type="Proteomes" id="UP000251995"/>
    </source>
</evidence>